<comment type="caution">
    <text evidence="2">The sequence shown here is derived from an EMBL/GenBank/DDBJ whole genome shotgun (WGS) entry which is preliminary data.</text>
</comment>
<dbReference type="EMBL" id="RSED01000006">
    <property type="protein sequence ID" value="RRS04646.1"/>
    <property type="molecule type" value="Genomic_DNA"/>
</dbReference>
<evidence type="ECO:0000313" key="3">
    <source>
        <dbReference type="Proteomes" id="UP000269265"/>
    </source>
</evidence>
<dbReference type="SUPFAM" id="SSF55874">
    <property type="entry name" value="ATPase domain of HSP90 chaperone/DNA topoisomerase II/histidine kinase"/>
    <property type="match status" value="1"/>
</dbReference>
<organism evidence="2 3">
    <name type="scientific">Aquabacterium soli</name>
    <dbReference type="NCBI Taxonomy" id="2493092"/>
    <lineage>
        <taxon>Bacteria</taxon>
        <taxon>Pseudomonadati</taxon>
        <taxon>Pseudomonadota</taxon>
        <taxon>Betaproteobacteria</taxon>
        <taxon>Burkholderiales</taxon>
        <taxon>Aquabacterium</taxon>
    </lineage>
</organism>
<feature type="domain" description="Histidine kinase/HSP90-like ATPase" evidence="1">
    <location>
        <begin position="48"/>
        <end position="140"/>
    </location>
</feature>
<gene>
    <name evidence="2" type="ORF">EIP75_09505</name>
</gene>
<dbReference type="InterPro" id="IPR003594">
    <property type="entry name" value="HATPase_dom"/>
</dbReference>
<accession>A0A426VCP3</accession>
<dbReference type="Pfam" id="PF02518">
    <property type="entry name" value="HATPase_c"/>
    <property type="match status" value="1"/>
</dbReference>
<keyword evidence="3" id="KW-1185">Reference proteome</keyword>
<name>A0A426VCP3_9BURK</name>
<dbReference type="CDD" id="cd16934">
    <property type="entry name" value="HATPase_RsbT-like"/>
    <property type="match status" value="1"/>
</dbReference>
<proteinExistence type="predicted"/>
<dbReference type="AlphaFoldDB" id="A0A426VCP3"/>
<sequence length="144" mass="15345">MATPTPTTTATKKTPVIETQDIRSSEDVVRVRQKVRTLAVQVGLGLVDQTKIITAASELARNTLDYGGGGHVELEALMLPRRGLRLVFIDEGPGIKDIDAALRDGFTTGKGMGLGLGGAKRLSSEFAIESSPGKGTRITLARWK</sequence>
<dbReference type="InterPro" id="IPR036890">
    <property type="entry name" value="HATPase_C_sf"/>
</dbReference>
<reference evidence="2 3" key="1">
    <citation type="submission" date="2018-12" db="EMBL/GenBank/DDBJ databases">
        <title>The whole draft genome of Aquabacterium sp. SJQ9.</title>
        <authorList>
            <person name="Sun L."/>
            <person name="Gao X."/>
            <person name="Chen W."/>
            <person name="Huang K."/>
        </authorList>
    </citation>
    <scope>NUCLEOTIDE SEQUENCE [LARGE SCALE GENOMIC DNA]</scope>
    <source>
        <strain evidence="2 3">SJQ9</strain>
    </source>
</reference>
<protein>
    <submittedName>
        <fullName evidence="2">Anti-sigma regulatory factor</fullName>
    </submittedName>
</protein>
<evidence type="ECO:0000313" key="2">
    <source>
        <dbReference type="EMBL" id="RRS04646.1"/>
    </source>
</evidence>
<dbReference type="OrthoDB" id="5769716at2"/>
<dbReference type="Proteomes" id="UP000269265">
    <property type="component" value="Unassembled WGS sequence"/>
</dbReference>
<dbReference type="Gene3D" id="3.30.565.10">
    <property type="entry name" value="Histidine kinase-like ATPase, C-terminal domain"/>
    <property type="match status" value="1"/>
</dbReference>
<evidence type="ECO:0000259" key="1">
    <source>
        <dbReference type="Pfam" id="PF02518"/>
    </source>
</evidence>